<dbReference type="PANTHER" id="PTHR35497">
    <property type="entry name" value="ACYL-UDP-N-ACETYLGLUCOSAMINE O-ACYLTRANSFERASE"/>
    <property type="match status" value="1"/>
</dbReference>
<feature type="compositionally biased region" description="Basic residues" evidence="1">
    <location>
        <begin position="369"/>
        <end position="379"/>
    </location>
</feature>
<organism evidence="2 3">
    <name type="scientific">Stephania cephalantha</name>
    <dbReference type="NCBI Taxonomy" id="152367"/>
    <lineage>
        <taxon>Eukaryota</taxon>
        <taxon>Viridiplantae</taxon>
        <taxon>Streptophyta</taxon>
        <taxon>Embryophyta</taxon>
        <taxon>Tracheophyta</taxon>
        <taxon>Spermatophyta</taxon>
        <taxon>Magnoliopsida</taxon>
        <taxon>Ranunculales</taxon>
        <taxon>Menispermaceae</taxon>
        <taxon>Menispermoideae</taxon>
        <taxon>Cissampelideae</taxon>
        <taxon>Stephania</taxon>
    </lineage>
</organism>
<gene>
    <name evidence="2" type="ORF">Scep_024730</name>
</gene>
<dbReference type="CDD" id="cd16448">
    <property type="entry name" value="RING-H2"/>
    <property type="match status" value="1"/>
</dbReference>
<evidence type="ECO:0008006" key="4">
    <source>
        <dbReference type="Google" id="ProtNLM"/>
    </source>
</evidence>
<accession>A0AAP0EZV6</accession>
<evidence type="ECO:0000313" key="3">
    <source>
        <dbReference type="Proteomes" id="UP001419268"/>
    </source>
</evidence>
<sequence length="477" mass="54061">MMELMKFGSSQVSASSLREKAAKITLQRVRAQGHKYVELREDGKNGKRFIFFCTLCLSPCYNEGTLSEHLKGNFHKERYVAAKYTLLGRNPWPFNDGVLFFHDSSEENGHLADANEENMKVKVGKDELIVPKVLRNAEITDIELKLIGLGEIGARIVGDDNDVQKKIKRMWCAWLGKENPQDVDEATEHDFGIVVFTYNYNLGRKSIFDDCNSLLDRNNVLDMEIMEGRKRKRSFSDPGDVSESLSHQYESSGEDSLTSNSPLTDTASDQGMDTRKLVPSKSLRRALRQKQQLAADKVCDICQNKMLLGKDVAALLNLKTGRLVCSSRNVNGAFHVFHLSCLVHWILLCEFEIQTKQAITPKEVTEPKRKPRGKPKKKRNGIETRVDQDRITSAFCPECQGTGLDIKGVDQLEKPRFLLSEMFNHKIQLSDARKAWIKSPEILPNCSIGFHFPSPSEETLEETVQSQKLLRFYRAGA</sequence>
<reference evidence="2 3" key="1">
    <citation type="submission" date="2024-01" db="EMBL/GenBank/DDBJ databases">
        <title>Genome assemblies of Stephania.</title>
        <authorList>
            <person name="Yang L."/>
        </authorList>
    </citation>
    <scope>NUCLEOTIDE SEQUENCE [LARGE SCALE GENOMIC DNA]</scope>
    <source>
        <strain evidence="2">JXDWG</strain>
        <tissue evidence="2">Leaf</tissue>
    </source>
</reference>
<evidence type="ECO:0000256" key="1">
    <source>
        <dbReference type="SAM" id="MobiDB-lite"/>
    </source>
</evidence>
<dbReference type="EMBL" id="JBBNAG010000010">
    <property type="protein sequence ID" value="KAK9101300.1"/>
    <property type="molecule type" value="Genomic_DNA"/>
</dbReference>
<comment type="caution">
    <text evidence="2">The sequence shown here is derived from an EMBL/GenBank/DDBJ whole genome shotgun (WGS) entry which is preliminary data.</text>
</comment>
<feature type="region of interest" description="Disordered" evidence="1">
    <location>
        <begin position="232"/>
        <end position="281"/>
    </location>
</feature>
<dbReference type="Proteomes" id="UP001419268">
    <property type="component" value="Unassembled WGS sequence"/>
</dbReference>
<dbReference type="AlphaFoldDB" id="A0AAP0EZV6"/>
<proteinExistence type="predicted"/>
<protein>
    <recommendedName>
        <fullName evidence="4">C2H2-type domain-containing protein</fullName>
    </recommendedName>
</protein>
<dbReference type="PANTHER" id="PTHR35497:SF1">
    <property type="entry name" value="ACYL-UDP-N-ACETYLGLUCOSAMINE O-ACYLTRANSFERASE"/>
    <property type="match status" value="1"/>
</dbReference>
<feature type="region of interest" description="Disordered" evidence="1">
    <location>
        <begin position="362"/>
        <end position="383"/>
    </location>
</feature>
<keyword evidence="3" id="KW-1185">Reference proteome</keyword>
<feature type="compositionally biased region" description="Polar residues" evidence="1">
    <location>
        <begin position="243"/>
        <end position="271"/>
    </location>
</feature>
<name>A0AAP0EZV6_9MAGN</name>
<evidence type="ECO:0000313" key="2">
    <source>
        <dbReference type="EMBL" id="KAK9101300.1"/>
    </source>
</evidence>